<keyword evidence="1" id="KW-0472">Membrane</keyword>
<evidence type="ECO:0000259" key="2">
    <source>
        <dbReference type="Pfam" id="PF07885"/>
    </source>
</evidence>
<comment type="caution">
    <text evidence="3">The sequence shown here is derived from an EMBL/GenBank/DDBJ whole genome shotgun (WGS) entry which is preliminary data.</text>
</comment>
<feature type="transmembrane region" description="Helical" evidence="1">
    <location>
        <begin position="117"/>
        <end position="139"/>
    </location>
</feature>
<gene>
    <name evidence="3" type="ORF">CYMTET_53194</name>
</gene>
<dbReference type="Proteomes" id="UP001190700">
    <property type="component" value="Unassembled WGS sequence"/>
</dbReference>
<dbReference type="GO" id="GO:0016286">
    <property type="term" value="F:small conductance calcium-activated potassium channel activity"/>
    <property type="evidence" value="ECO:0007669"/>
    <property type="project" value="InterPro"/>
</dbReference>
<dbReference type="Pfam" id="PF07885">
    <property type="entry name" value="Ion_trans_2"/>
    <property type="match status" value="1"/>
</dbReference>
<feature type="transmembrane region" description="Helical" evidence="1">
    <location>
        <begin position="344"/>
        <end position="365"/>
    </location>
</feature>
<keyword evidence="4" id="KW-1185">Reference proteome</keyword>
<dbReference type="GO" id="GO:0016020">
    <property type="term" value="C:membrane"/>
    <property type="evidence" value="ECO:0007669"/>
    <property type="project" value="InterPro"/>
</dbReference>
<feature type="domain" description="Potassium channel" evidence="2">
    <location>
        <begin position="290"/>
        <end position="364"/>
    </location>
</feature>
<keyword evidence="1" id="KW-1133">Transmembrane helix</keyword>
<evidence type="ECO:0000256" key="1">
    <source>
        <dbReference type="SAM" id="Phobius"/>
    </source>
</evidence>
<dbReference type="AlphaFoldDB" id="A0AAE0BHE6"/>
<accession>A0AAE0BHE6</accession>
<dbReference type="Gene3D" id="1.10.287.70">
    <property type="match status" value="1"/>
</dbReference>
<dbReference type="InterPro" id="IPR013099">
    <property type="entry name" value="K_chnl_dom"/>
</dbReference>
<dbReference type="EMBL" id="LGRX02034910">
    <property type="protein sequence ID" value="KAK3236681.1"/>
    <property type="molecule type" value="Genomic_DNA"/>
</dbReference>
<dbReference type="SUPFAM" id="SSF81324">
    <property type="entry name" value="Voltage-gated potassium channels"/>
    <property type="match status" value="1"/>
</dbReference>
<organism evidence="3 4">
    <name type="scientific">Cymbomonas tetramitiformis</name>
    <dbReference type="NCBI Taxonomy" id="36881"/>
    <lineage>
        <taxon>Eukaryota</taxon>
        <taxon>Viridiplantae</taxon>
        <taxon>Chlorophyta</taxon>
        <taxon>Pyramimonadophyceae</taxon>
        <taxon>Pyramimonadales</taxon>
        <taxon>Pyramimonadaceae</taxon>
        <taxon>Cymbomonas</taxon>
    </lineage>
</organism>
<evidence type="ECO:0000313" key="3">
    <source>
        <dbReference type="EMBL" id="KAK3236681.1"/>
    </source>
</evidence>
<protein>
    <recommendedName>
        <fullName evidence="2">Potassium channel domain-containing protein</fullName>
    </recommendedName>
</protein>
<dbReference type="InterPro" id="IPR015449">
    <property type="entry name" value="K_chnl_Ca-activ_SK"/>
</dbReference>
<reference evidence="3 4" key="1">
    <citation type="journal article" date="2015" name="Genome Biol. Evol.">
        <title>Comparative Genomics of a Bacterivorous Green Alga Reveals Evolutionary Causalities and Consequences of Phago-Mixotrophic Mode of Nutrition.</title>
        <authorList>
            <person name="Burns J.A."/>
            <person name="Paasch A."/>
            <person name="Narechania A."/>
            <person name="Kim E."/>
        </authorList>
    </citation>
    <scope>NUCLEOTIDE SEQUENCE [LARGE SCALE GENOMIC DNA]</scope>
    <source>
        <strain evidence="3 4">PLY_AMNH</strain>
    </source>
</reference>
<name>A0AAE0BHE6_9CHLO</name>
<dbReference type="PANTHER" id="PTHR10153">
    <property type="entry name" value="SMALL CONDUCTANCE CALCIUM-ACTIVATED POTASSIUM CHANNEL"/>
    <property type="match status" value="1"/>
</dbReference>
<evidence type="ECO:0000313" key="4">
    <source>
        <dbReference type="Proteomes" id="UP001190700"/>
    </source>
</evidence>
<sequence length="471" mass="53128">MPVLGSSGKLGKRFVFSPEYYLSLPRKDCQYNSYGSTSGGEASCGLLGSGARWGYAQASSEEPATQLTDYGQTPSPSDMSKSFVRSPWENIVGQPDQSDRSLYELVLRDLDKKAFEISLYFVGTGLCCCAVSVLFLQLVHDEGTIIFVDVLLVIQFLVSLASIPVLFQYYQIISRIENFEEGYGYLPFWQSNYALALFCMEAAVLLTQPIPFIPLIEDETTFHEVLGLCWILRLIAPIARLLRDFSPLYRNRIKLKQLVFPTPRFGISLSLKSYFDNNSVGIINVSFMLCLVVSGYMIFIIERKNEASIAEGWDDLVEVLWFTGVTMTTVGYGDMIPKTYTGRAIACLQCTLGIFFIGFMCASLYSSMELSPKAKHTQKTLKLIEAQERQRLIAAKIIQLQWRQKVNGESFEGSSYRHNMTLARLNHLAKRKRRAVHLLEISMGSGSEEDRFEQLERGMENLQNQVLEAAV</sequence>
<feature type="transmembrane region" description="Helical" evidence="1">
    <location>
        <begin position="319"/>
        <end position="337"/>
    </location>
</feature>
<feature type="transmembrane region" description="Helical" evidence="1">
    <location>
        <begin position="145"/>
        <end position="170"/>
    </location>
</feature>
<proteinExistence type="predicted"/>
<feature type="transmembrane region" description="Helical" evidence="1">
    <location>
        <begin position="280"/>
        <end position="299"/>
    </location>
</feature>
<keyword evidence="1" id="KW-0812">Transmembrane</keyword>